<comment type="cofactor">
    <cofactor evidence="13">
        <name>[4Fe-4S] cluster</name>
        <dbReference type="ChEBI" id="CHEBI:49883"/>
    </cofactor>
    <text evidence="13">Binds 1 [4Fe-4S] cluster. The cluster is coordinated with 3 cysteines and an exchangeable S-adenosyl-L-methionine.</text>
</comment>
<dbReference type="Pfam" id="PF06968">
    <property type="entry name" value="BATS"/>
    <property type="match status" value="1"/>
</dbReference>
<dbReference type="Pfam" id="PF04055">
    <property type="entry name" value="Radical_SAM"/>
    <property type="match status" value="1"/>
</dbReference>
<sequence length="319" mass="35429">MDRIDRIESDMANGLKPGYEQVSEWMETLGDERLYELARRIRMRRDGRRIDMCSIMNARSGRCSEDCKWCAQSRFHKTDIEVYPLVGEQEALREAAHNAAKGVGRFSLVTSGKALSDGETDRVCGIYRRIGSEVDISLCASLGLLSKEQLVRLRQSGVRRYHCNLETAPSYFGELCTTHTQQQKLQTIAWAREAGLEICCGGIIGMGESERQRIEFALAIRDTGAVSVPMNVLNPIPGTRLEKALPLSDRDVLRAAALMQIVNPDASVRLAGGRSRIKHLEPELFRCGVSASIVGDLLTTSGSDIDTDKAMFKKWGFGI</sequence>
<evidence type="ECO:0000256" key="3">
    <source>
        <dbReference type="ARBA" id="ARBA00012236"/>
    </source>
</evidence>
<evidence type="ECO:0000256" key="6">
    <source>
        <dbReference type="ARBA" id="ARBA00022691"/>
    </source>
</evidence>
<comment type="function">
    <text evidence="13">Catalyzes the conversion of dethiobiotin (DTB) to biotin by the insertion of a sulfur atom into dethiobiotin via a radical-based mechanism.</text>
</comment>
<comment type="similarity">
    <text evidence="2 13">Belongs to the radical SAM superfamily. Biotin synthase family.</text>
</comment>
<evidence type="ECO:0000256" key="2">
    <source>
        <dbReference type="ARBA" id="ARBA00010765"/>
    </source>
</evidence>
<evidence type="ECO:0000313" key="15">
    <source>
        <dbReference type="EMBL" id="UWN57892.1"/>
    </source>
</evidence>
<evidence type="ECO:0000256" key="7">
    <source>
        <dbReference type="ARBA" id="ARBA00022714"/>
    </source>
</evidence>
<dbReference type="InterPro" id="IPR013785">
    <property type="entry name" value="Aldolase_TIM"/>
</dbReference>
<keyword evidence="8 13" id="KW-0479">Metal-binding</keyword>
<evidence type="ECO:0000256" key="11">
    <source>
        <dbReference type="ARBA" id="ARBA00023014"/>
    </source>
</evidence>
<dbReference type="InterPro" id="IPR006638">
    <property type="entry name" value="Elp3/MiaA/NifB-like_rSAM"/>
</dbReference>
<dbReference type="PROSITE" id="PS51918">
    <property type="entry name" value="RADICAL_SAM"/>
    <property type="match status" value="1"/>
</dbReference>
<dbReference type="EC" id="2.8.1.6" evidence="3 13"/>
<feature type="binding site" evidence="13">
    <location>
        <position position="269"/>
    </location>
    <ligand>
        <name>[2Fe-2S] cluster</name>
        <dbReference type="ChEBI" id="CHEBI:190135"/>
    </ligand>
</feature>
<dbReference type="Gene3D" id="3.20.20.70">
    <property type="entry name" value="Aldolase class I"/>
    <property type="match status" value="1"/>
</dbReference>
<feature type="binding site" evidence="13">
    <location>
        <position position="139"/>
    </location>
    <ligand>
        <name>[2Fe-2S] cluster</name>
        <dbReference type="ChEBI" id="CHEBI:190135"/>
    </ligand>
</feature>
<feature type="binding site" evidence="13">
    <location>
        <position position="63"/>
    </location>
    <ligand>
        <name>[4Fe-4S] cluster</name>
        <dbReference type="ChEBI" id="CHEBI:49883"/>
        <note>4Fe-4S-S-AdoMet</note>
    </ligand>
</feature>
<dbReference type="InterPro" id="IPR058240">
    <property type="entry name" value="rSAM_sf"/>
</dbReference>
<feature type="binding site" evidence="13">
    <location>
        <position position="107"/>
    </location>
    <ligand>
        <name>[2Fe-2S] cluster</name>
        <dbReference type="ChEBI" id="CHEBI:190135"/>
    </ligand>
</feature>
<comment type="cofactor">
    <cofactor evidence="13">
        <name>[2Fe-2S] cluster</name>
        <dbReference type="ChEBI" id="CHEBI:190135"/>
    </cofactor>
    <text evidence="13">Binds 1 [2Fe-2S] cluster. The cluster is coordinated with 3 cysteines and 1 arginine.</text>
</comment>
<keyword evidence="10 13" id="KW-0408">Iron</keyword>
<organism evidence="15 16">
    <name type="scientific">Alistipes ihumii AP11</name>
    <dbReference type="NCBI Taxonomy" id="1211813"/>
    <lineage>
        <taxon>Bacteria</taxon>
        <taxon>Pseudomonadati</taxon>
        <taxon>Bacteroidota</taxon>
        <taxon>Bacteroidia</taxon>
        <taxon>Bacteroidales</taxon>
        <taxon>Rikenellaceae</taxon>
        <taxon>Alistipes</taxon>
    </lineage>
</organism>
<dbReference type="SFLD" id="SFLDG01060">
    <property type="entry name" value="BATS_domain_containing"/>
    <property type="match status" value="1"/>
</dbReference>
<dbReference type="SMART" id="SM00876">
    <property type="entry name" value="BATS"/>
    <property type="match status" value="1"/>
</dbReference>
<dbReference type="PANTHER" id="PTHR22976:SF2">
    <property type="entry name" value="BIOTIN SYNTHASE, MITOCHONDRIAL"/>
    <property type="match status" value="1"/>
</dbReference>
<dbReference type="CDD" id="cd01335">
    <property type="entry name" value="Radical_SAM"/>
    <property type="match status" value="1"/>
</dbReference>
<evidence type="ECO:0000256" key="13">
    <source>
        <dbReference type="HAMAP-Rule" id="MF_01694"/>
    </source>
</evidence>
<dbReference type="SFLD" id="SFLDS00029">
    <property type="entry name" value="Radical_SAM"/>
    <property type="match status" value="1"/>
</dbReference>
<evidence type="ECO:0000256" key="5">
    <source>
        <dbReference type="ARBA" id="ARBA00022679"/>
    </source>
</evidence>
<evidence type="ECO:0000256" key="4">
    <source>
        <dbReference type="ARBA" id="ARBA00022485"/>
    </source>
</evidence>
<keyword evidence="16" id="KW-1185">Reference proteome</keyword>
<name>A0ABY5V179_9BACT</name>
<evidence type="ECO:0000256" key="12">
    <source>
        <dbReference type="ARBA" id="ARBA00051157"/>
    </source>
</evidence>
<keyword evidence="7 13" id="KW-0001">2Fe-2S</keyword>
<dbReference type="SFLD" id="SFLDG01278">
    <property type="entry name" value="biotin_synthase_like"/>
    <property type="match status" value="1"/>
</dbReference>
<evidence type="ECO:0000259" key="14">
    <source>
        <dbReference type="PROSITE" id="PS51918"/>
    </source>
</evidence>
<dbReference type="SUPFAM" id="SSF102114">
    <property type="entry name" value="Radical SAM enzymes"/>
    <property type="match status" value="1"/>
</dbReference>
<keyword evidence="5 13" id="KW-0808">Transferase</keyword>
<protein>
    <recommendedName>
        <fullName evidence="3 13">Biotin synthase</fullName>
        <ecNumber evidence="3 13">2.8.1.6</ecNumber>
    </recommendedName>
</protein>
<dbReference type="NCBIfam" id="TIGR00433">
    <property type="entry name" value="bioB"/>
    <property type="match status" value="1"/>
</dbReference>
<feature type="binding site" evidence="13">
    <location>
        <position position="67"/>
    </location>
    <ligand>
        <name>[4Fe-4S] cluster</name>
        <dbReference type="ChEBI" id="CHEBI:49883"/>
        <note>4Fe-4S-S-AdoMet</note>
    </ligand>
</feature>
<dbReference type="InterPro" id="IPR024177">
    <property type="entry name" value="Biotin_synthase"/>
</dbReference>
<dbReference type="EMBL" id="CP102294">
    <property type="protein sequence ID" value="UWN57892.1"/>
    <property type="molecule type" value="Genomic_DNA"/>
</dbReference>
<keyword evidence="4 13" id="KW-0004">4Fe-4S</keyword>
<keyword evidence="6 13" id="KW-0949">S-adenosyl-L-methionine</keyword>
<dbReference type="SMART" id="SM00729">
    <property type="entry name" value="Elp3"/>
    <property type="match status" value="1"/>
</dbReference>
<gene>
    <name evidence="13 15" type="primary">bioB</name>
    <name evidence="15" type="ORF">NQ491_03685</name>
</gene>
<dbReference type="PIRSF" id="PIRSF001619">
    <property type="entry name" value="Biotin_synth"/>
    <property type="match status" value="1"/>
</dbReference>
<feature type="binding site" evidence="13">
    <location>
        <position position="70"/>
    </location>
    <ligand>
        <name>[4Fe-4S] cluster</name>
        <dbReference type="ChEBI" id="CHEBI:49883"/>
        <note>4Fe-4S-S-AdoMet</note>
    </ligand>
</feature>
<accession>A0ABY5V179</accession>
<dbReference type="PANTHER" id="PTHR22976">
    <property type="entry name" value="BIOTIN SYNTHASE"/>
    <property type="match status" value="1"/>
</dbReference>
<comment type="pathway">
    <text evidence="1 13">Cofactor biosynthesis; biotin biosynthesis; biotin from 7,8-diaminononanoate: step 2/2.</text>
</comment>
<dbReference type="GO" id="GO:0004076">
    <property type="term" value="F:biotin synthase activity"/>
    <property type="evidence" value="ECO:0007669"/>
    <property type="project" value="UniProtKB-EC"/>
</dbReference>
<keyword evidence="11 13" id="KW-0411">Iron-sulfur</keyword>
<evidence type="ECO:0000313" key="16">
    <source>
        <dbReference type="Proteomes" id="UP001059295"/>
    </source>
</evidence>
<evidence type="ECO:0000256" key="8">
    <source>
        <dbReference type="ARBA" id="ARBA00022723"/>
    </source>
</evidence>
<dbReference type="HAMAP" id="MF_01694">
    <property type="entry name" value="BioB"/>
    <property type="match status" value="1"/>
</dbReference>
<evidence type="ECO:0000256" key="1">
    <source>
        <dbReference type="ARBA" id="ARBA00004942"/>
    </source>
</evidence>
<feature type="binding site" evidence="13">
    <location>
        <position position="199"/>
    </location>
    <ligand>
        <name>[2Fe-2S] cluster</name>
        <dbReference type="ChEBI" id="CHEBI:190135"/>
    </ligand>
</feature>
<keyword evidence="9 13" id="KW-0093">Biotin biosynthesis</keyword>
<dbReference type="InterPro" id="IPR007197">
    <property type="entry name" value="rSAM"/>
</dbReference>
<reference evidence="15" key="1">
    <citation type="journal article" date="2022" name="Cell">
        <title>Design, construction, and in vivo augmentation of a complex gut microbiome.</title>
        <authorList>
            <person name="Cheng A.G."/>
            <person name="Ho P.Y."/>
            <person name="Aranda-Diaz A."/>
            <person name="Jain S."/>
            <person name="Yu F.B."/>
            <person name="Meng X."/>
            <person name="Wang M."/>
            <person name="Iakiviak M."/>
            <person name="Nagashima K."/>
            <person name="Zhao A."/>
            <person name="Murugkar P."/>
            <person name="Patil A."/>
            <person name="Atabakhsh K."/>
            <person name="Weakley A."/>
            <person name="Yan J."/>
            <person name="Brumbaugh A.R."/>
            <person name="Higginbottom S."/>
            <person name="Dimas A."/>
            <person name="Shiver A.L."/>
            <person name="Deutschbauer A."/>
            <person name="Neff N."/>
            <person name="Sonnenburg J.L."/>
            <person name="Huang K.C."/>
            <person name="Fischbach M.A."/>
        </authorList>
    </citation>
    <scope>NUCLEOTIDE SEQUENCE</scope>
    <source>
        <strain evidence="15">AP11</strain>
    </source>
</reference>
<evidence type="ECO:0000256" key="10">
    <source>
        <dbReference type="ARBA" id="ARBA00023004"/>
    </source>
</evidence>
<dbReference type="RefSeq" id="WP_147524912.1">
    <property type="nucleotide sequence ID" value="NZ_CAPH01000002.1"/>
</dbReference>
<proteinExistence type="inferred from homology"/>
<dbReference type="GeneID" id="82890805"/>
<comment type="catalytic activity">
    <reaction evidence="12 13">
        <text>(4R,5S)-dethiobiotin + (sulfur carrier)-SH + 2 reduced [2Fe-2S]-[ferredoxin] + 2 S-adenosyl-L-methionine = (sulfur carrier)-H + biotin + 2 5'-deoxyadenosine + 2 L-methionine + 2 oxidized [2Fe-2S]-[ferredoxin]</text>
        <dbReference type="Rhea" id="RHEA:22060"/>
        <dbReference type="Rhea" id="RHEA-COMP:10000"/>
        <dbReference type="Rhea" id="RHEA-COMP:10001"/>
        <dbReference type="Rhea" id="RHEA-COMP:14737"/>
        <dbReference type="Rhea" id="RHEA-COMP:14739"/>
        <dbReference type="ChEBI" id="CHEBI:17319"/>
        <dbReference type="ChEBI" id="CHEBI:29917"/>
        <dbReference type="ChEBI" id="CHEBI:33737"/>
        <dbReference type="ChEBI" id="CHEBI:33738"/>
        <dbReference type="ChEBI" id="CHEBI:57586"/>
        <dbReference type="ChEBI" id="CHEBI:57844"/>
        <dbReference type="ChEBI" id="CHEBI:59789"/>
        <dbReference type="ChEBI" id="CHEBI:64428"/>
        <dbReference type="ChEBI" id="CHEBI:149473"/>
        <dbReference type="EC" id="2.8.1.6"/>
    </reaction>
</comment>
<feature type="domain" description="Radical SAM core" evidence="14">
    <location>
        <begin position="45"/>
        <end position="274"/>
    </location>
</feature>
<comment type="subunit">
    <text evidence="13">Homodimer.</text>
</comment>
<evidence type="ECO:0000256" key="9">
    <source>
        <dbReference type="ARBA" id="ARBA00022756"/>
    </source>
</evidence>
<dbReference type="Proteomes" id="UP001059295">
    <property type="component" value="Chromosome"/>
</dbReference>
<dbReference type="InterPro" id="IPR010722">
    <property type="entry name" value="BATS_dom"/>
</dbReference>
<dbReference type="InterPro" id="IPR002684">
    <property type="entry name" value="Biotin_synth/BioAB"/>
</dbReference>